<organism evidence="4 5">
    <name type="scientific">Variovorax terrae</name>
    <dbReference type="NCBI Taxonomy" id="2923278"/>
    <lineage>
        <taxon>Bacteria</taxon>
        <taxon>Pseudomonadati</taxon>
        <taxon>Pseudomonadota</taxon>
        <taxon>Betaproteobacteria</taxon>
        <taxon>Burkholderiales</taxon>
        <taxon>Comamonadaceae</taxon>
        <taxon>Variovorax</taxon>
    </lineage>
</organism>
<dbReference type="GO" id="GO:0005576">
    <property type="term" value="C:extracellular region"/>
    <property type="evidence" value="ECO:0007669"/>
    <property type="project" value="UniProtKB-SubCell"/>
</dbReference>
<dbReference type="InterPro" id="IPR010221">
    <property type="entry name" value="VCBS_dom"/>
</dbReference>
<dbReference type="GO" id="GO:0005509">
    <property type="term" value="F:calcium ion binding"/>
    <property type="evidence" value="ECO:0007669"/>
    <property type="project" value="InterPro"/>
</dbReference>
<accession>A0A9X2AN57</accession>
<evidence type="ECO:0000256" key="1">
    <source>
        <dbReference type="ARBA" id="ARBA00004613"/>
    </source>
</evidence>
<dbReference type="NCBIfam" id="TIGR01965">
    <property type="entry name" value="VCBS_repeat"/>
    <property type="match status" value="1"/>
</dbReference>
<comment type="subcellular location">
    <subcellularLocation>
        <location evidence="1">Secreted</location>
    </subcellularLocation>
</comment>
<dbReference type="PRINTS" id="PR00313">
    <property type="entry name" value="CABNDNGRPT"/>
</dbReference>
<proteinExistence type="predicted"/>
<keyword evidence="5" id="KW-1185">Reference proteome</keyword>
<feature type="compositionally biased region" description="Acidic residues" evidence="3">
    <location>
        <begin position="1566"/>
        <end position="1583"/>
    </location>
</feature>
<sequence>MTITSTEIRSLALLNAGYASEVQNKSSYALSWAMSYSKKDGSPENNSGYSIGTLQSDLGQRPQLVSGLVTAYYAWAGTDASKLLDRTESELTSVLKEQGRYGLVPNANSADLSKRPLSSEEKTKFNTFLQTDSGKQAVWEMDLKQIDEKLLPFAQRVISSQTFQSFVSEDDQRYVLTAAMKLFNQSEAIAATRSAVNGGNLISKMESEIVSWANIESFINSQASYIQSGFQAAMRGADLYTKVRNSNTPLSSWLKDLEDQDLSQTSLSMFAADPRFQVLERIFRDTKAGDGFVNSLEKGQPALMTLPNGLDGQARIVGIDKAGHLFSADANGDNFKRFSDGQWTDSFGNYPRSDLPILKSNNGKMILALGTEEIELGDTAVAQVNINGVDVTLDAGKGGQYAFANNGDLFRSDLSADETKVAGEILTGQYAGYSFSESVSSGGAAGSDPSMLYASDSISRPSNTSTDRLLTLDDGNGNQVTIYRHTVVAQTDTGLEMQGVQTITTSIHSGITQSIELAFKSADGRITTTDATINNPTTGTFLSHTISTTAPDTDTGRPRTTESSLDANGAQISRSVTSFVGVATQVSIYNASDVLQSTTTSQTYDDGTSLVTVKYRSGLQTVITTATDSTSRQIDYTDPSASQVQTITERDATGAITSITDIAPTRDEANNLIANTYDIVKRDGDGIVLATGVRAFNPADGASLDTWITSATANDPSGTISQVRNNPDGNQTAVLNNIALANLGIAAQGFNDAYSLIQAIQHQQPLPALASGLRLYNDVYHDAPPALNDAATTLGALSSLYGLGQALKRGDTGGAIIASANSFSLGVTAYANIVYGDAINAAANGMGSLLGASRAVGDAIPYLNLVNDLVGGNLAGAAGDSVGIAVAAELSEMAGAAAGPIGAFVGLLVGTILGDIFGDDPPQPWGSANAYWDTGTQGIQVNAQGGDGGDQITFNALSNLIGSLQSIVGHYNASATSAYQQVGLIAQRLGGISYASGFMSAGFAVNTTDPTTGQSLNPGLHFRSGDGLATGVEPSNPAYFQSLGQYYVGNALARQAIAPQWEVATANAQAANHLSNAGLSEVERDANRGLLASPLPAGATTEQWNPIGLDLGGGLSTTGLSASVVQFAVDGSAALADTPPAGSTGYLHRTAWLNGNDGFLVLDKNLNNAIDNGEELFSNARVAGGARGIASLATWDANGDGIIDASDPVYAQLKVWRDANGDGRIEPGEALTLADMGITALNYQMGTYTRSDDSVHQMATLDLQASAQGTSYTPVAGGIRMNTTGGQVSIAVTQVQDLSSVVANTEAVSTEENAPAIMQLHGNGSGVQGLLDSVHVANAPNALINIAGVGNAQHGSVSYDATSGQVTFTPDAYYWGNDAGFDVRVDAGAYGQAIEHVQVNVRHIDQAPHITGEHNTQTPLYGYQLNNAGTADAPAYESIPLTQPGWGYQNPDGSGGWAYRDQPVAWLNDPYSGDFSVVDPDDAPSSLSWSIVQQPHFGTASVDAQGHWTFSVNGSAPAGQDAFVVQVSDPSGLSDRYQMTVTLPSSGSGGDGPIGSDGADGIGGDSDADADSSDGSADGDGDGGGDGGGGAGDPIILDLQGTGFHFKSVDDSNVFFAQAGDGWRHRTAWFTGGNGVLALDKYGDGIVHDSSQIDFSTYTKDARNALQGLAAFDLNHDDVIDKSDAVWGRLGVWVDADDNGVGSAGEFKTLDQLGITSISLQGSNHFATDQGVVMHSTTTFTRSDGSQGQAADVVLPISRDVLATDPDGAPRITQVAQANPNHPITVADGDYLVLGNHGDNIIHAGTGRDVIITGSGNDMIAAGDGNNLIQPGDGRDVIAAGQGNNTILLGAGNKFVALGNGNNLVAGGSGNNLVFAGGGDNLLYAGSGNSLLKAGNGNNTLLGGIGHNELLAGNGSNIFNDGGGIADMHAGTGSNTFVVTNASDTIHVKAGGRNTVKTSVNWTLGDNQQVLWGTGSQALTLRGNDLGDQIIGNGAADILIGGTGDDTLVDSGGAATLVGGGGNNTFVVSNAGTVVKADGDGEDTVKTSVSYSLPTGVKHLVGTGFANLTLTGGSEDGVTLAANDGNDTLVAGTGVATLIGGHGDTTFVVNNGADVVIAQAWGNTNTVFSSVSYAVPANVQKLIGTGTADITLTGGAQAITIQANDGNDTLIAGTGDTTLIAGAGHDTLIGGSGADTYRLFNAQDTVRLGSGSSTVVGSDARVLLTGDAGGRSAISLGNGDSQIDLSMNHHGNRVTLGNGGNAVSAGDGDNVVQVGSGANAIMLGNGSNSVTAGDAAGTANTIRIGDGINVVHVGQGGNQITLGNGTNTLTGGNGANVVSAGRGAENITLGDGNNRVTTSDAAGTIDTIRLGNGNNQLRVGQGDDQIVLGNGTNTVLGGDGANQLSLGSGSNSVTLGWGNNQINAADAVGSANAITLGNGANRVALGAGNNRLTLGQGANRVTAGNGANVIGGGNGANQVTLGAGSNTVTLGDGNDAITAQDTTGSVNRITLGQGNDTLTLGDGDNHVIAGNGAGIVRAGNGRNTVVLGSGQDSVTLGHGNNTVTLGNGNDLVTTGDGDNTVSAGNGSSQVRVGNGRNNVTVGNGNNSLTTGSGVNALHVGTGQDTIYNRGGTDTLYFAPNVAADTLNFARTGADVLVSELVTGGSVRVVGAAVNAANGIAQYVVGDGKYTARFDDGSYNFAAGNGNDAVYGNAGAYRVSLGNGNNLVQFGNGNDMLTLGHGNNQVTVGNGNDTIAAGDGNNLIRFGSGNDSVTAGNGNNVITQSLTGNTDDDCRRQDKTPSGSASVTVGDGRNAITLGNGNDSVTVGNGNNSVTLGSGTSQIVTGRGVNDINLGSGRYTLINRGGTDTVHLSSVDDDDSSLTFTASGQDLLLSSNGDDRRGGVTVRVVGANATAAAGLTQFAVGNGEHRVSFDSANYAFAAGDGDNAIRGGNGANTLALGSGENRVQLGNGNNQITLGRGENTVTLGSGSNTIRGGDGENDIQTSDVTGKTNVIQLGNGENHIAVGQGNDRITVGNGQNSVSGGNGNNVVQVGSGSNSVVFGNGNNTVTAADTSGRENRIRLGSGNNTVTVGSGNDSIVVGNGNNAVTLGAGKHSLTLGNGADTIRTNGGRDTLTLGTGQYTLINANARDDVALTSGAYNKLWFQQQGNDLVMTVLGNSERLTVANWFSGGVGAQLNTLTSSDGRSINGADITKLVQAMSAFTAPTAGQLNYTPQEQQALAPLMASAWHR</sequence>
<dbReference type="PANTHER" id="PTHR38340:SF1">
    <property type="entry name" value="S-LAYER PROTEIN"/>
    <property type="match status" value="1"/>
</dbReference>
<evidence type="ECO:0000256" key="3">
    <source>
        <dbReference type="SAM" id="MobiDB-lite"/>
    </source>
</evidence>
<dbReference type="PANTHER" id="PTHR38340">
    <property type="entry name" value="S-LAYER PROTEIN"/>
    <property type="match status" value="1"/>
</dbReference>
<dbReference type="SUPFAM" id="SSF51120">
    <property type="entry name" value="beta-Roll"/>
    <property type="match status" value="10"/>
</dbReference>
<feature type="region of interest" description="Disordered" evidence="3">
    <location>
        <begin position="2781"/>
        <end position="2830"/>
    </location>
</feature>
<dbReference type="InterPro" id="IPR050557">
    <property type="entry name" value="RTX_toxin/Mannuronan_C5-epim"/>
</dbReference>
<dbReference type="InterPro" id="IPR001343">
    <property type="entry name" value="Hemolysn_Ca-bd"/>
</dbReference>
<dbReference type="InterPro" id="IPR011049">
    <property type="entry name" value="Serralysin-like_metalloprot_C"/>
</dbReference>
<feature type="region of interest" description="Disordered" evidence="3">
    <location>
        <begin position="1535"/>
        <end position="1594"/>
    </location>
</feature>
<evidence type="ECO:0000256" key="2">
    <source>
        <dbReference type="ARBA" id="ARBA00022525"/>
    </source>
</evidence>
<name>A0A9X2AN57_9BURK</name>
<feature type="compositionally biased region" description="Polar residues" evidence="3">
    <location>
        <begin position="541"/>
        <end position="552"/>
    </location>
</feature>
<dbReference type="EMBL" id="JALGBI010000001">
    <property type="protein sequence ID" value="MCJ0762037.1"/>
    <property type="molecule type" value="Genomic_DNA"/>
</dbReference>
<keyword evidence="2" id="KW-0964">Secreted</keyword>
<protein>
    <submittedName>
        <fullName evidence="4">VCBS domain-containing protein</fullName>
    </submittedName>
</protein>
<evidence type="ECO:0000313" key="5">
    <source>
        <dbReference type="Proteomes" id="UP001139447"/>
    </source>
</evidence>
<dbReference type="Gene3D" id="2.160.20.160">
    <property type="match status" value="3"/>
</dbReference>
<comment type="caution">
    <text evidence="4">The sequence shown here is derived from an EMBL/GenBank/DDBJ whole genome shotgun (WGS) entry which is preliminary data.</text>
</comment>
<dbReference type="RefSeq" id="WP_243303929.1">
    <property type="nucleotide sequence ID" value="NZ_JALGBI010000001.1"/>
</dbReference>
<reference evidence="4" key="1">
    <citation type="submission" date="2022-03" db="EMBL/GenBank/DDBJ databases">
        <authorList>
            <person name="Woo C.Y."/>
        </authorList>
    </citation>
    <scope>NUCLEOTIDE SEQUENCE</scope>
    <source>
        <strain evidence="4">CYS-02</strain>
    </source>
</reference>
<dbReference type="Pfam" id="PF17963">
    <property type="entry name" value="Big_9"/>
    <property type="match status" value="1"/>
</dbReference>
<feature type="compositionally biased region" description="Polar residues" evidence="3">
    <location>
        <begin position="2816"/>
        <end position="2830"/>
    </location>
</feature>
<feature type="compositionally biased region" description="Gly residues" evidence="3">
    <location>
        <begin position="1547"/>
        <end position="1564"/>
    </location>
</feature>
<gene>
    <name evidence="4" type="ORF">MMF98_02320</name>
</gene>
<dbReference type="Pfam" id="PF00353">
    <property type="entry name" value="HemolysinCabind"/>
    <property type="match status" value="22"/>
</dbReference>
<evidence type="ECO:0000313" key="4">
    <source>
        <dbReference type="EMBL" id="MCJ0762037.1"/>
    </source>
</evidence>
<feature type="region of interest" description="Disordered" evidence="3">
    <location>
        <begin position="539"/>
        <end position="564"/>
    </location>
</feature>
<dbReference type="Proteomes" id="UP001139447">
    <property type="component" value="Unassembled WGS sequence"/>
</dbReference>
<dbReference type="Gene3D" id="2.150.10.10">
    <property type="entry name" value="Serralysin-like metalloprotease, C-terminal"/>
    <property type="match status" value="3"/>
</dbReference>